<dbReference type="PROSITE" id="PS51257">
    <property type="entry name" value="PROKAR_LIPOPROTEIN"/>
    <property type="match status" value="1"/>
</dbReference>
<dbReference type="Proteomes" id="UP000634004">
    <property type="component" value="Unassembled WGS sequence"/>
</dbReference>
<protein>
    <submittedName>
        <fullName evidence="2">Uncharacterized protein</fullName>
    </submittedName>
</protein>
<evidence type="ECO:0000313" key="3">
    <source>
        <dbReference type="Proteomes" id="UP000634004"/>
    </source>
</evidence>
<feature type="signal peptide" evidence="1">
    <location>
        <begin position="1"/>
        <end position="20"/>
    </location>
</feature>
<organism evidence="2 3">
    <name type="scientific">Algimonas arctica</name>
    <dbReference type="NCBI Taxonomy" id="1479486"/>
    <lineage>
        <taxon>Bacteria</taxon>
        <taxon>Pseudomonadati</taxon>
        <taxon>Pseudomonadota</taxon>
        <taxon>Alphaproteobacteria</taxon>
        <taxon>Maricaulales</taxon>
        <taxon>Robiginitomaculaceae</taxon>
        <taxon>Algimonas</taxon>
    </lineage>
</organism>
<reference evidence="2" key="1">
    <citation type="journal article" date="2014" name="Int. J. Syst. Evol. Microbiol.">
        <title>Complete genome sequence of Corynebacterium casei LMG S-19264T (=DSM 44701T), isolated from a smear-ripened cheese.</title>
        <authorList>
            <consortium name="US DOE Joint Genome Institute (JGI-PGF)"/>
            <person name="Walter F."/>
            <person name="Albersmeier A."/>
            <person name="Kalinowski J."/>
            <person name="Ruckert C."/>
        </authorList>
    </citation>
    <scope>NUCLEOTIDE SEQUENCE</scope>
    <source>
        <strain evidence="2">KCTC 32513</strain>
    </source>
</reference>
<evidence type="ECO:0000313" key="2">
    <source>
        <dbReference type="EMBL" id="GHA99856.1"/>
    </source>
</evidence>
<dbReference type="EMBL" id="BMZH01000010">
    <property type="protein sequence ID" value="GHA99856.1"/>
    <property type="molecule type" value="Genomic_DNA"/>
</dbReference>
<accession>A0A8J3CU08</accession>
<keyword evidence="1" id="KW-0732">Signal</keyword>
<comment type="caution">
    <text evidence="2">The sequence shown here is derived from an EMBL/GenBank/DDBJ whole genome shotgun (WGS) entry which is preliminary data.</text>
</comment>
<dbReference type="AlphaFoldDB" id="A0A8J3CU08"/>
<keyword evidence="3" id="KW-1185">Reference proteome</keyword>
<feature type="chain" id="PRO_5035298565" evidence="1">
    <location>
        <begin position="21"/>
        <end position="147"/>
    </location>
</feature>
<proteinExistence type="predicted"/>
<gene>
    <name evidence="2" type="ORF">GCM10009069_23340</name>
</gene>
<sequence>MFTKLTTATLMVSVFLVACDAPVAENEMIEIPPIETMPTAEMTTPKAAVQFDDLDLTGTYAMSGVACDVLVGTLTIAETAIRVSETVCDITQAREINATTMEYALSDCQVEGAASPDRTITVTQDELGNINLTPWNDQTFDYSVCPL</sequence>
<evidence type="ECO:0000256" key="1">
    <source>
        <dbReference type="SAM" id="SignalP"/>
    </source>
</evidence>
<reference evidence="2" key="2">
    <citation type="submission" date="2020-09" db="EMBL/GenBank/DDBJ databases">
        <authorList>
            <person name="Sun Q."/>
            <person name="Kim S."/>
        </authorList>
    </citation>
    <scope>NUCLEOTIDE SEQUENCE</scope>
    <source>
        <strain evidence="2">KCTC 32513</strain>
    </source>
</reference>
<name>A0A8J3CU08_9PROT</name>